<keyword evidence="14" id="KW-0449">Lipoprotein</keyword>
<feature type="domain" description="SLBB" evidence="17">
    <location>
        <begin position="320"/>
        <end position="402"/>
    </location>
</feature>
<dbReference type="Proteomes" id="UP000183529">
    <property type="component" value="Unassembled WGS sequence"/>
</dbReference>
<name>A0AAQ1GC28_9BURK</name>
<reference evidence="19 20" key="1">
    <citation type="submission" date="2016-10" db="EMBL/GenBank/DDBJ databases">
        <authorList>
            <person name="Varghese N."/>
            <person name="Submissions S."/>
        </authorList>
    </citation>
    <scope>NUCLEOTIDE SEQUENCE [LARGE SCALE GENOMIC DNA]</scope>
    <source>
        <strain evidence="19 20">LMG 22274</strain>
    </source>
</reference>
<keyword evidence="9" id="KW-0406">Ion transport</keyword>
<evidence type="ECO:0000256" key="15">
    <source>
        <dbReference type="SAM" id="MobiDB-lite"/>
    </source>
</evidence>
<accession>A0AAQ1GC28</accession>
<evidence type="ECO:0000256" key="2">
    <source>
        <dbReference type="ARBA" id="ARBA00009450"/>
    </source>
</evidence>
<keyword evidence="5" id="KW-0762">Sugar transport</keyword>
<evidence type="ECO:0000256" key="1">
    <source>
        <dbReference type="ARBA" id="ARBA00004571"/>
    </source>
</evidence>
<feature type="domain" description="SLBB" evidence="17">
    <location>
        <begin position="236"/>
        <end position="313"/>
    </location>
</feature>
<evidence type="ECO:0000256" key="7">
    <source>
        <dbReference type="ARBA" id="ARBA00022729"/>
    </source>
</evidence>
<feature type="domain" description="Polysaccharide export protein N-terminal" evidence="16">
    <location>
        <begin position="137"/>
        <end position="229"/>
    </location>
</feature>
<keyword evidence="3" id="KW-0813">Transport</keyword>
<keyword evidence="10" id="KW-0626">Porin</keyword>
<dbReference type="Gene3D" id="3.30.1950.10">
    <property type="entry name" value="wza like domain"/>
    <property type="match status" value="1"/>
</dbReference>
<evidence type="ECO:0000256" key="4">
    <source>
        <dbReference type="ARBA" id="ARBA00022452"/>
    </source>
</evidence>
<comment type="similarity">
    <text evidence="2">Belongs to the BexD/CtrA/VexA family.</text>
</comment>
<dbReference type="GO" id="GO:0046930">
    <property type="term" value="C:pore complex"/>
    <property type="evidence" value="ECO:0007669"/>
    <property type="project" value="UniProtKB-KW"/>
</dbReference>
<organism evidence="19 20">
    <name type="scientific">Paraburkholderia tropica</name>
    <dbReference type="NCBI Taxonomy" id="92647"/>
    <lineage>
        <taxon>Bacteria</taxon>
        <taxon>Pseudomonadati</taxon>
        <taxon>Pseudomonadota</taxon>
        <taxon>Betaproteobacteria</taxon>
        <taxon>Burkholderiales</taxon>
        <taxon>Burkholderiaceae</taxon>
        <taxon>Paraburkholderia</taxon>
    </lineage>
</organism>
<dbReference type="InterPro" id="IPR049712">
    <property type="entry name" value="Poly_export"/>
</dbReference>
<dbReference type="PANTHER" id="PTHR33619:SF3">
    <property type="entry name" value="POLYSACCHARIDE EXPORT PROTEIN GFCE-RELATED"/>
    <property type="match status" value="1"/>
</dbReference>
<evidence type="ECO:0000256" key="3">
    <source>
        <dbReference type="ARBA" id="ARBA00022448"/>
    </source>
</evidence>
<dbReference type="Proteomes" id="UP000247515">
    <property type="component" value="Unassembled WGS sequence"/>
</dbReference>
<dbReference type="RefSeq" id="WP_231957754.1">
    <property type="nucleotide sequence ID" value="NZ_CADFGN010000002.1"/>
</dbReference>
<dbReference type="AlphaFoldDB" id="A0AAQ1GC28"/>
<feature type="compositionally biased region" description="Polar residues" evidence="15">
    <location>
        <begin position="160"/>
        <end position="178"/>
    </location>
</feature>
<keyword evidence="12" id="KW-0564">Palmitate</keyword>
<keyword evidence="7" id="KW-0732">Signal</keyword>
<evidence type="ECO:0000313" key="19">
    <source>
        <dbReference type="EMBL" id="SEJ07066.1"/>
    </source>
</evidence>
<dbReference type="Pfam" id="PF22461">
    <property type="entry name" value="SLBB_2"/>
    <property type="match status" value="2"/>
</dbReference>
<keyword evidence="21" id="KW-1185">Reference proteome</keyword>
<evidence type="ECO:0000313" key="18">
    <source>
        <dbReference type="EMBL" id="PXX20709.1"/>
    </source>
</evidence>
<evidence type="ECO:0000256" key="10">
    <source>
        <dbReference type="ARBA" id="ARBA00023114"/>
    </source>
</evidence>
<keyword evidence="13" id="KW-0998">Cell outer membrane</keyword>
<evidence type="ECO:0000256" key="8">
    <source>
        <dbReference type="ARBA" id="ARBA00023047"/>
    </source>
</evidence>
<evidence type="ECO:0000256" key="6">
    <source>
        <dbReference type="ARBA" id="ARBA00022692"/>
    </source>
</evidence>
<dbReference type="Gene3D" id="3.10.560.10">
    <property type="entry name" value="Outer membrane lipoprotein wza domain like"/>
    <property type="match status" value="2"/>
</dbReference>
<keyword evidence="11" id="KW-0472">Membrane</keyword>
<reference evidence="18 21" key="2">
    <citation type="submission" date="2018-05" db="EMBL/GenBank/DDBJ databases">
        <title>Genomic Encyclopedia of Type Strains, Phase IV (KMG-V): Genome sequencing to study the core and pangenomes of soil and plant-associated prokaryotes.</title>
        <authorList>
            <person name="Whitman W."/>
        </authorList>
    </citation>
    <scope>NUCLEOTIDE SEQUENCE [LARGE SCALE GENOMIC DNA]</scope>
    <source>
        <strain evidence="18 21">SIr-6563</strain>
    </source>
</reference>
<evidence type="ECO:0000256" key="9">
    <source>
        <dbReference type="ARBA" id="ARBA00023065"/>
    </source>
</evidence>
<dbReference type="EMBL" id="FNZM01000002">
    <property type="protein sequence ID" value="SEJ07066.1"/>
    <property type="molecule type" value="Genomic_DNA"/>
</dbReference>
<evidence type="ECO:0000259" key="16">
    <source>
        <dbReference type="Pfam" id="PF02563"/>
    </source>
</evidence>
<evidence type="ECO:0000256" key="13">
    <source>
        <dbReference type="ARBA" id="ARBA00023237"/>
    </source>
</evidence>
<evidence type="ECO:0000313" key="20">
    <source>
        <dbReference type="Proteomes" id="UP000183529"/>
    </source>
</evidence>
<comment type="subcellular location">
    <subcellularLocation>
        <location evidence="1">Cell outer membrane</location>
        <topology evidence="1">Multi-pass membrane protein</topology>
    </subcellularLocation>
</comment>
<dbReference type="Pfam" id="PF02563">
    <property type="entry name" value="Poly_export"/>
    <property type="match status" value="1"/>
</dbReference>
<evidence type="ECO:0000313" key="21">
    <source>
        <dbReference type="Proteomes" id="UP000247515"/>
    </source>
</evidence>
<protein>
    <submittedName>
        <fullName evidence="19">Polysaccharide export outer membrane protein</fullName>
    </submittedName>
</protein>
<keyword evidence="4" id="KW-1134">Transmembrane beta strand</keyword>
<comment type="caution">
    <text evidence="19">The sequence shown here is derived from an EMBL/GenBank/DDBJ whole genome shotgun (WGS) entry which is preliminary data.</text>
</comment>
<dbReference type="InterPro" id="IPR003715">
    <property type="entry name" value="Poly_export_N"/>
</dbReference>
<dbReference type="PANTHER" id="PTHR33619">
    <property type="entry name" value="POLYSACCHARIDE EXPORT PROTEIN GFCE-RELATED"/>
    <property type="match status" value="1"/>
</dbReference>
<dbReference type="GO" id="GO:0015159">
    <property type="term" value="F:polysaccharide transmembrane transporter activity"/>
    <property type="evidence" value="ECO:0007669"/>
    <property type="project" value="InterPro"/>
</dbReference>
<evidence type="ECO:0000256" key="11">
    <source>
        <dbReference type="ARBA" id="ARBA00023136"/>
    </source>
</evidence>
<dbReference type="GeneID" id="61301292"/>
<evidence type="ECO:0000256" key="5">
    <source>
        <dbReference type="ARBA" id="ARBA00022597"/>
    </source>
</evidence>
<dbReference type="EMBL" id="QJJV01000001">
    <property type="protein sequence ID" value="PXX20709.1"/>
    <property type="molecule type" value="Genomic_DNA"/>
</dbReference>
<evidence type="ECO:0000259" key="17">
    <source>
        <dbReference type="Pfam" id="PF22461"/>
    </source>
</evidence>
<sequence>MSHSIPGGSSVTSADAAALADTHINANMNAQADAHTEQQARAGRRATRGSRGALGAAAALAALVSLVAGCAFSPGMTAPSSVTQAKAATQAAQSGGANNDAPPPNALVEINPALIAKEHAARPTVVPNDVESLFGTPKPYTLGPGDVLSIVVWDHPEMNLPTTSSSSNGQQDQSTSQVVSGYTVDSSGTIQVAYVGPIHVAGLTELDARNLVASKLSYYLHNPQVTLRIEAYRSRRVYVDGEVRTPGLMVLNDMTMSLPEAINRAGGFTAAGDRSRVSVTRGKKTVLVNIPDMIKKGVNPDNIILQNGDLIRVFSENDSKVYVLGEVGHPGSIPLDNGRLTLNEALGNAGGISQGSGDASQVYVVRGQKEGHRTVYHLDASSPESMATADEFELNPSDVIFVDASSLVKWSRVVNLILPSTQAASAGRAVGYGY</sequence>
<evidence type="ECO:0000256" key="12">
    <source>
        <dbReference type="ARBA" id="ARBA00023139"/>
    </source>
</evidence>
<feature type="region of interest" description="Disordered" evidence="15">
    <location>
        <begin position="159"/>
        <end position="178"/>
    </location>
</feature>
<evidence type="ECO:0000256" key="14">
    <source>
        <dbReference type="ARBA" id="ARBA00023288"/>
    </source>
</evidence>
<dbReference type="GO" id="GO:0006811">
    <property type="term" value="P:monoatomic ion transport"/>
    <property type="evidence" value="ECO:0007669"/>
    <property type="project" value="UniProtKB-KW"/>
</dbReference>
<keyword evidence="8" id="KW-0625">Polysaccharide transport</keyword>
<proteinExistence type="inferred from homology"/>
<dbReference type="GO" id="GO:0009279">
    <property type="term" value="C:cell outer membrane"/>
    <property type="evidence" value="ECO:0007669"/>
    <property type="project" value="UniProtKB-SubCell"/>
</dbReference>
<gene>
    <name evidence="18" type="ORF">C7400_101440</name>
    <name evidence="19" type="ORF">SAMN05216550_102303</name>
</gene>
<dbReference type="InterPro" id="IPR054765">
    <property type="entry name" value="SLBB_dom"/>
</dbReference>
<dbReference type="GO" id="GO:0015288">
    <property type="term" value="F:porin activity"/>
    <property type="evidence" value="ECO:0007669"/>
    <property type="project" value="UniProtKB-KW"/>
</dbReference>
<keyword evidence="6" id="KW-0812">Transmembrane</keyword>